<name>A0A2W5MXJ1_RHOSU</name>
<sequence>MRQRRHRGDHERQARRRMGVLRAVGGIYLDLWSGDTLGIVGESGSGKSTLIRTIFNLEPITGGRIIFGDRDMATMSRIELRRLRSRMQVVFQDPARRSIQ</sequence>
<comment type="caution">
    <text evidence="6">The sequence shown here is derived from an EMBL/GenBank/DDBJ whole genome shotgun (WGS) entry which is preliminary data.</text>
</comment>
<keyword evidence="3" id="KW-0547">Nucleotide-binding</keyword>
<comment type="similarity">
    <text evidence="1">Belongs to the ABC transporter superfamily.</text>
</comment>
<proteinExistence type="inferred from homology"/>
<dbReference type="PANTHER" id="PTHR43776">
    <property type="entry name" value="TRANSPORT ATP-BINDING PROTEIN"/>
    <property type="match status" value="1"/>
</dbReference>
<dbReference type="InterPro" id="IPR003439">
    <property type="entry name" value="ABC_transporter-like_ATP-bd"/>
</dbReference>
<dbReference type="Gene3D" id="3.40.50.300">
    <property type="entry name" value="P-loop containing nucleotide triphosphate hydrolases"/>
    <property type="match status" value="1"/>
</dbReference>
<dbReference type="Pfam" id="PF00005">
    <property type="entry name" value="ABC_tran"/>
    <property type="match status" value="1"/>
</dbReference>
<dbReference type="InterPro" id="IPR027417">
    <property type="entry name" value="P-loop_NTPase"/>
</dbReference>
<dbReference type="AlphaFoldDB" id="A0A2W5MXJ1"/>
<evidence type="ECO:0000256" key="1">
    <source>
        <dbReference type="ARBA" id="ARBA00005417"/>
    </source>
</evidence>
<dbReference type="Proteomes" id="UP000249185">
    <property type="component" value="Unassembled WGS sequence"/>
</dbReference>
<evidence type="ECO:0000313" key="6">
    <source>
        <dbReference type="EMBL" id="PZQ45886.1"/>
    </source>
</evidence>
<protein>
    <recommendedName>
        <fullName evidence="5">ABC transporter domain-containing protein</fullName>
    </recommendedName>
</protein>
<dbReference type="EMBL" id="QFPW01000036">
    <property type="protein sequence ID" value="PZQ45886.1"/>
    <property type="molecule type" value="Genomic_DNA"/>
</dbReference>
<evidence type="ECO:0000259" key="5">
    <source>
        <dbReference type="Pfam" id="PF00005"/>
    </source>
</evidence>
<accession>A0A2W5MXJ1</accession>
<keyword evidence="4" id="KW-0067">ATP-binding</keyword>
<dbReference type="SUPFAM" id="SSF52540">
    <property type="entry name" value="P-loop containing nucleoside triphosphate hydrolases"/>
    <property type="match status" value="1"/>
</dbReference>
<evidence type="ECO:0000256" key="3">
    <source>
        <dbReference type="ARBA" id="ARBA00022741"/>
    </source>
</evidence>
<evidence type="ECO:0000313" key="7">
    <source>
        <dbReference type="Proteomes" id="UP000249185"/>
    </source>
</evidence>
<dbReference type="GO" id="GO:0005524">
    <property type="term" value="F:ATP binding"/>
    <property type="evidence" value="ECO:0007669"/>
    <property type="project" value="UniProtKB-KW"/>
</dbReference>
<evidence type="ECO:0000256" key="2">
    <source>
        <dbReference type="ARBA" id="ARBA00022448"/>
    </source>
</evidence>
<reference evidence="6 7" key="1">
    <citation type="submission" date="2017-08" db="EMBL/GenBank/DDBJ databases">
        <title>Infants hospitalized years apart are colonized by the same room-sourced microbial strains.</title>
        <authorList>
            <person name="Brooks B."/>
            <person name="Olm M.R."/>
            <person name="Firek B.A."/>
            <person name="Baker R."/>
            <person name="Thomas B.C."/>
            <person name="Morowitz M.J."/>
            <person name="Banfield J.F."/>
        </authorList>
    </citation>
    <scope>NUCLEOTIDE SEQUENCE [LARGE SCALE GENOMIC DNA]</scope>
    <source>
        <strain evidence="6">S2_005_002_R2_34</strain>
    </source>
</reference>
<feature type="domain" description="ABC transporter" evidence="5">
    <location>
        <begin position="26"/>
        <end position="94"/>
    </location>
</feature>
<keyword evidence="2" id="KW-0813">Transport</keyword>
<evidence type="ECO:0000256" key="4">
    <source>
        <dbReference type="ARBA" id="ARBA00022840"/>
    </source>
</evidence>
<dbReference type="GO" id="GO:0016887">
    <property type="term" value="F:ATP hydrolysis activity"/>
    <property type="evidence" value="ECO:0007669"/>
    <property type="project" value="InterPro"/>
</dbReference>
<organism evidence="6 7">
    <name type="scientific">Rhodovulum sulfidophilum</name>
    <name type="common">Rhodobacter sulfidophilus</name>
    <dbReference type="NCBI Taxonomy" id="35806"/>
    <lineage>
        <taxon>Bacteria</taxon>
        <taxon>Pseudomonadati</taxon>
        <taxon>Pseudomonadota</taxon>
        <taxon>Alphaproteobacteria</taxon>
        <taxon>Rhodobacterales</taxon>
        <taxon>Paracoccaceae</taxon>
        <taxon>Rhodovulum</taxon>
    </lineage>
</organism>
<gene>
    <name evidence="6" type="ORF">DI556_21845</name>
</gene>
<dbReference type="InterPro" id="IPR050319">
    <property type="entry name" value="ABC_transp_ATP-bind"/>
</dbReference>
<dbReference type="PANTHER" id="PTHR43776:SF7">
    <property type="entry name" value="D,D-DIPEPTIDE TRANSPORT ATP-BINDING PROTEIN DDPF-RELATED"/>
    <property type="match status" value="1"/>
</dbReference>